<name>A0A0V1M371_9BILA</name>
<protein>
    <submittedName>
        <fullName evidence="1">Uncharacterized protein</fullName>
    </submittedName>
</protein>
<organism evidence="1 2">
    <name type="scientific">Trichinella papuae</name>
    <dbReference type="NCBI Taxonomy" id="268474"/>
    <lineage>
        <taxon>Eukaryota</taxon>
        <taxon>Metazoa</taxon>
        <taxon>Ecdysozoa</taxon>
        <taxon>Nematoda</taxon>
        <taxon>Enoplea</taxon>
        <taxon>Dorylaimia</taxon>
        <taxon>Trichinellida</taxon>
        <taxon>Trichinellidae</taxon>
        <taxon>Trichinella</taxon>
    </lineage>
</organism>
<keyword evidence="2" id="KW-1185">Reference proteome</keyword>
<evidence type="ECO:0000313" key="2">
    <source>
        <dbReference type="Proteomes" id="UP000054843"/>
    </source>
</evidence>
<dbReference type="EMBL" id="JYDO01000259">
    <property type="protein sequence ID" value="KRZ66177.1"/>
    <property type="molecule type" value="Genomic_DNA"/>
</dbReference>
<dbReference type="AlphaFoldDB" id="A0A0V1M371"/>
<evidence type="ECO:0000313" key="1">
    <source>
        <dbReference type="EMBL" id="KRZ66177.1"/>
    </source>
</evidence>
<comment type="caution">
    <text evidence="1">The sequence shown here is derived from an EMBL/GenBank/DDBJ whole genome shotgun (WGS) entry which is preliminary data.</text>
</comment>
<gene>
    <name evidence="1" type="ORF">T10_3753</name>
</gene>
<dbReference type="Proteomes" id="UP000054843">
    <property type="component" value="Unassembled WGS sequence"/>
</dbReference>
<sequence length="61" mass="7139">MPSSCLISISVCKTTVMMRVQRSLSIPSQITRMMNFLDMKLQIYSKNNVMYDNYSHPMLLF</sequence>
<accession>A0A0V1M371</accession>
<proteinExistence type="predicted"/>
<reference evidence="1 2" key="1">
    <citation type="submission" date="2015-01" db="EMBL/GenBank/DDBJ databases">
        <title>Evolution of Trichinella species and genotypes.</title>
        <authorList>
            <person name="Korhonen P.K."/>
            <person name="Edoardo P."/>
            <person name="Giuseppe L.R."/>
            <person name="Gasser R.B."/>
        </authorList>
    </citation>
    <scope>NUCLEOTIDE SEQUENCE [LARGE SCALE GENOMIC DNA]</scope>
    <source>
        <strain evidence="1">ISS1980</strain>
    </source>
</reference>